<organism evidence="3">
    <name type="scientific">Symploca sp. SIO1C4</name>
    <dbReference type="NCBI Taxonomy" id="2607765"/>
    <lineage>
        <taxon>Bacteria</taxon>
        <taxon>Bacillati</taxon>
        <taxon>Cyanobacteriota</taxon>
        <taxon>Cyanophyceae</taxon>
        <taxon>Coleofasciculales</taxon>
        <taxon>Coleofasciculaceae</taxon>
        <taxon>Symploca</taxon>
    </lineage>
</organism>
<accession>A0A6B3NG80</accession>
<dbReference type="Pfam" id="PF01471">
    <property type="entry name" value="PG_binding_1"/>
    <property type="match status" value="1"/>
</dbReference>
<feature type="region of interest" description="Disordered" evidence="1">
    <location>
        <begin position="132"/>
        <end position="154"/>
    </location>
</feature>
<dbReference type="AlphaFoldDB" id="A0A6B3NG80"/>
<protein>
    <recommendedName>
        <fullName evidence="2">Peptidoglycan binding-like domain-containing protein</fullName>
    </recommendedName>
</protein>
<feature type="non-terminal residue" evidence="3">
    <location>
        <position position="199"/>
    </location>
</feature>
<evidence type="ECO:0000313" key="3">
    <source>
        <dbReference type="EMBL" id="NER29552.1"/>
    </source>
</evidence>
<feature type="domain" description="Peptidoglycan binding-like" evidence="2">
    <location>
        <begin position="60"/>
        <end position="115"/>
    </location>
</feature>
<sequence>MLGAVQVIGILLSSCLSWLVFHYGKLPAMAIEVDSKSHKLAQIIPSVVDQRPTLQTGSEGTFVSELQAALKLLGYYTGSVNGFYAEETAIAVSRFQQAAGLNPDGIVGEGTWERLFPNLSLNEIPSPSFSPNQGTAVEFSSGSSNSTSASDFPVPSSLQTTVSALNRSTDSTITLPARARQQPTTLSIGKLTVVGCCLA</sequence>
<dbReference type="InterPro" id="IPR002477">
    <property type="entry name" value="Peptidoglycan-bd-like"/>
</dbReference>
<feature type="compositionally biased region" description="Low complexity" evidence="1">
    <location>
        <begin position="140"/>
        <end position="150"/>
    </location>
</feature>
<dbReference type="Gene3D" id="1.10.101.10">
    <property type="entry name" value="PGBD-like superfamily/PGBD"/>
    <property type="match status" value="1"/>
</dbReference>
<gene>
    <name evidence="3" type="ORF">F6J89_18490</name>
</gene>
<dbReference type="EMBL" id="JAAHFQ010000387">
    <property type="protein sequence ID" value="NER29552.1"/>
    <property type="molecule type" value="Genomic_DNA"/>
</dbReference>
<comment type="caution">
    <text evidence="3">The sequence shown here is derived from an EMBL/GenBank/DDBJ whole genome shotgun (WGS) entry which is preliminary data.</text>
</comment>
<evidence type="ECO:0000259" key="2">
    <source>
        <dbReference type="Pfam" id="PF01471"/>
    </source>
</evidence>
<evidence type="ECO:0000256" key="1">
    <source>
        <dbReference type="SAM" id="MobiDB-lite"/>
    </source>
</evidence>
<reference evidence="3" key="1">
    <citation type="submission" date="2019-11" db="EMBL/GenBank/DDBJ databases">
        <title>Genomic insights into an expanded diversity of filamentous marine cyanobacteria reveals the extraordinary biosynthetic potential of Moorea and Okeania.</title>
        <authorList>
            <person name="Ferreira Leao T."/>
            <person name="Wang M."/>
            <person name="Moss N."/>
            <person name="Da Silva R."/>
            <person name="Sanders J."/>
            <person name="Nurk S."/>
            <person name="Gurevich A."/>
            <person name="Humphrey G."/>
            <person name="Reher R."/>
            <person name="Zhu Q."/>
            <person name="Belda-Ferre P."/>
            <person name="Glukhov E."/>
            <person name="Rex R."/>
            <person name="Dorrestein P.C."/>
            <person name="Knight R."/>
            <person name="Pevzner P."/>
            <person name="Gerwick W.H."/>
            <person name="Gerwick L."/>
        </authorList>
    </citation>
    <scope>NUCLEOTIDE SEQUENCE</scope>
    <source>
        <strain evidence="3">SIO1C4</strain>
    </source>
</reference>
<dbReference type="InterPro" id="IPR036366">
    <property type="entry name" value="PGBDSf"/>
</dbReference>
<dbReference type="SUPFAM" id="SSF47090">
    <property type="entry name" value="PGBD-like"/>
    <property type="match status" value="1"/>
</dbReference>
<dbReference type="InterPro" id="IPR036365">
    <property type="entry name" value="PGBD-like_sf"/>
</dbReference>
<name>A0A6B3NG80_9CYAN</name>
<proteinExistence type="predicted"/>